<dbReference type="Proteomes" id="UP000287300">
    <property type="component" value="Unassembled WGS sequence"/>
</dbReference>
<dbReference type="Gene3D" id="1.10.1070.20">
    <property type="match status" value="1"/>
</dbReference>
<keyword evidence="3" id="KW-0418">Kinase</keyword>
<dbReference type="InterPro" id="IPR052028">
    <property type="entry name" value="HipA_Ser/Thr_kinase"/>
</dbReference>
<organism evidence="6 7">
    <name type="scientific">Acetobacter pasteurianus NBRC 3188</name>
    <dbReference type="NCBI Taxonomy" id="1226663"/>
    <lineage>
        <taxon>Bacteria</taxon>
        <taxon>Pseudomonadati</taxon>
        <taxon>Pseudomonadota</taxon>
        <taxon>Alphaproteobacteria</taxon>
        <taxon>Acetobacterales</taxon>
        <taxon>Acetobacteraceae</taxon>
        <taxon>Acetobacter</taxon>
    </lineage>
</organism>
<reference evidence="6 7" key="1">
    <citation type="submission" date="2016-06" db="EMBL/GenBank/DDBJ databases">
        <title>Acetobacter pasteurianus NBRC 3188 whole genome sequencing project.</title>
        <authorList>
            <person name="Matsutani M."/>
            <person name="Shiwa Y."/>
            <person name="Okamoto-Kainuma A."/>
            <person name="Ishikawa M."/>
            <person name="Koizumi Y."/>
            <person name="Yoshikawa H."/>
            <person name="Yakushi T."/>
            <person name="Matsushita K."/>
        </authorList>
    </citation>
    <scope>NUCLEOTIDE SEQUENCE [LARGE SCALE GENOMIC DNA]</scope>
    <source>
        <strain evidence="6 7">NBRC 3188</strain>
    </source>
</reference>
<protein>
    <recommendedName>
        <fullName evidence="8">HipA domain-containing protein</fullName>
    </recommendedName>
</protein>
<comment type="caution">
    <text evidence="6">The sequence shown here is derived from an EMBL/GenBank/DDBJ whole genome shotgun (WGS) entry which is preliminary data.</text>
</comment>
<dbReference type="PANTHER" id="PTHR37419:SF8">
    <property type="entry name" value="TOXIN YJJJ"/>
    <property type="match status" value="1"/>
</dbReference>
<proteinExistence type="inferred from homology"/>
<dbReference type="InterPro" id="IPR012893">
    <property type="entry name" value="HipA-like_C"/>
</dbReference>
<dbReference type="Pfam" id="PF13657">
    <property type="entry name" value="Couple_hipA"/>
    <property type="match status" value="1"/>
</dbReference>
<evidence type="ECO:0000313" key="6">
    <source>
        <dbReference type="EMBL" id="GCD53590.1"/>
    </source>
</evidence>
<evidence type="ECO:0000256" key="3">
    <source>
        <dbReference type="ARBA" id="ARBA00022777"/>
    </source>
</evidence>
<dbReference type="Pfam" id="PF07804">
    <property type="entry name" value="HipA_C"/>
    <property type="match status" value="1"/>
</dbReference>
<evidence type="ECO:0000259" key="5">
    <source>
        <dbReference type="Pfam" id="PF13657"/>
    </source>
</evidence>
<dbReference type="GO" id="GO:0005829">
    <property type="term" value="C:cytosol"/>
    <property type="evidence" value="ECO:0007669"/>
    <property type="project" value="TreeGrafter"/>
</dbReference>
<sequence>MTSDANDPRRVSKPGEQCFVWIWLPEQAEPVVAGTVVRDKGEVERYVFKYGKKYLERADAISIYDGDLPLKPEVIPPLKDHNLALSIRDALPDNWGRRVIVNNLTGRNGDEINPDAYSEMTYMLESGSDRIGALDFQRSRDEYIPREDDEVTLKDLLTFSDLVQAGESVPKELDKAILHGSSIGGARPKALITDKGSCTQQPRKMIAKFSSASDHLAMVKGEFATMRMAANAGLNVASVQIENVSDRDVLLVERFDRYLLPCGKWARKAMVSALTWTQDDELTSRHVSYTELAEFIRKNFSNPIDNLKELFSRLTFNILCGNTDDHCRNHAAFWDGKSLTLTPAYDIAPQSRGNHDARQAIKITPQNNASKLTNALQAAQSFLISETDARKIIDSQVESIVDSWPQVIDEAGMTSNEARFFEHRQILPPYAFEGYGTCPDLRPTAPKSSVEPTPF</sequence>
<name>A0A401WWI6_ACEPA</name>
<dbReference type="AlphaFoldDB" id="A0A401WWI6"/>
<dbReference type="GO" id="GO:0004674">
    <property type="term" value="F:protein serine/threonine kinase activity"/>
    <property type="evidence" value="ECO:0007669"/>
    <property type="project" value="TreeGrafter"/>
</dbReference>
<evidence type="ECO:0000313" key="7">
    <source>
        <dbReference type="Proteomes" id="UP000287300"/>
    </source>
</evidence>
<dbReference type="InterPro" id="IPR017508">
    <property type="entry name" value="HipA_N1"/>
</dbReference>
<feature type="domain" description="HipA N-terminal subdomain 1" evidence="5">
    <location>
        <begin position="32"/>
        <end position="136"/>
    </location>
</feature>
<accession>A0A401WWI6</accession>
<gene>
    <name evidence="6" type="ORF">NBRC3188_2287</name>
</gene>
<evidence type="ECO:0008006" key="8">
    <source>
        <dbReference type="Google" id="ProtNLM"/>
    </source>
</evidence>
<dbReference type="EMBL" id="BDES01000063">
    <property type="protein sequence ID" value="GCD53590.1"/>
    <property type="molecule type" value="Genomic_DNA"/>
</dbReference>
<dbReference type="PANTHER" id="PTHR37419">
    <property type="entry name" value="SERINE/THREONINE-PROTEIN KINASE TOXIN HIPA"/>
    <property type="match status" value="1"/>
</dbReference>
<keyword evidence="2" id="KW-0808">Transferase</keyword>
<feature type="domain" description="HipA-like C-terminal" evidence="4">
    <location>
        <begin position="181"/>
        <end position="404"/>
    </location>
</feature>
<evidence type="ECO:0000259" key="4">
    <source>
        <dbReference type="Pfam" id="PF07804"/>
    </source>
</evidence>
<evidence type="ECO:0000256" key="1">
    <source>
        <dbReference type="ARBA" id="ARBA00010164"/>
    </source>
</evidence>
<comment type="similarity">
    <text evidence="1">Belongs to the HipA Ser/Thr kinase family.</text>
</comment>
<evidence type="ECO:0000256" key="2">
    <source>
        <dbReference type="ARBA" id="ARBA00022679"/>
    </source>
</evidence>